<keyword evidence="5" id="KW-0732">Signal</keyword>
<dbReference type="EMBL" id="CAJNNV010031316">
    <property type="protein sequence ID" value="CAE8635597.1"/>
    <property type="molecule type" value="Genomic_DNA"/>
</dbReference>
<dbReference type="Proteomes" id="UP000654075">
    <property type="component" value="Unassembled WGS sequence"/>
</dbReference>
<dbReference type="PROSITE" id="PS00051">
    <property type="entry name" value="RIBOSOMAL_L39E"/>
    <property type="match status" value="1"/>
</dbReference>
<comment type="similarity">
    <text evidence="1">Belongs to the eukaryotic ribosomal protein eL39 family.</text>
</comment>
<feature type="region of interest" description="Disordered" evidence="4">
    <location>
        <begin position="32"/>
        <end position="79"/>
    </location>
</feature>
<keyword evidence="8" id="KW-1185">Reference proteome</keyword>
<dbReference type="Pfam" id="PF11913">
    <property type="entry name" value="DUF3431"/>
    <property type="match status" value="1"/>
</dbReference>
<dbReference type="GO" id="GO:0003735">
    <property type="term" value="F:structural constituent of ribosome"/>
    <property type="evidence" value="ECO:0007669"/>
    <property type="project" value="InterPro"/>
</dbReference>
<dbReference type="Gene3D" id="1.10.1410.10">
    <property type="match status" value="1"/>
</dbReference>
<dbReference type="PANTHER" id="PTHR12271">
    <property type="entry name" value="POLY A POLYMERASE CID PAP -RELATED"/>
    <property type="match status" value="1"/>
</dbReference>
<dbReference type="HAMAP" id="MF_00629">
    <property type="entry name" value="Ribosomal_eL39"/>
    <property type="match status" value="1"/>
</dbReference>
<dbReference type="InterPro" id="IPR043519">
    <property type="entry name" value="NT_sf"/>
</dbReference>
<dbReference type="InterPro" id="IPR000077">
    <property type="entry name" value="Ribosomal_eL39"/>
</dbReference>
<organism evidence="7 8">
    <name type="scientific">Polarella glacialis</name>
    <name type="common">Dinoflagellate</name>
    <dbReference type="NCBI Taxonomy" id="89957"/>
    <lineage>
        <taxon>Eukaryota</taxon>
        <taxon>Sar</taxon>
        <taxon>Alveolata</taxon>
        <taxon>Dinophyceae</taxon>
        <taxon>Suessiales</taxon>
        <taxon>Suessiaceae</taxon>
        <taxon>Polarella</taxon>
    </lineage>
</organism>
<dbReference type="FunFam" id="1.10.1620.10:FF:000001">
    <property type="entry name" value="60S ribosomal protein-like L39"/>
    <property type="match status" value="1"/>
</dbReference>
<evidence type="ECO:0000256" key="5">
    <source>
        <dbReference type="SAM" id="SignalP"/>
    </source>
</evidence>
<evidence type="ECO:0000256" key="3">
    <source>
        <dbReference type="ARBA" id="ARBA00023274"/>
    </source>
</evidence>
<dbReference type="OrthoDB" id="426718at2759"/>
<dbReference type="GO" id="GO:0016779">
    <property type="term" value="F:nucleotidyltransferase activity"/>
    <property type="evidence" value="ECO:0007669"/>
    <property type="project" value="TreeGrafter"/>
</dbReference>
<feature type="signal peptide" evidence="5">
    <location>
        <begin position="1"/>
        <end position="21"/>
    </location>
</feature>
<reference evidence="7" key="1">
    <citation type="submission" date="2021-02" db="EMBL/GenBank/DDBJ databases">
        <authorList>
            <person name="Dougan E. K."/>
            <person name="Rhodes N."/>
            <person name="Thang M."/>
            <person name="Chan C."/>
        </authorList>
    </citation>
    <scope>NUCLEOTIDE SEQUENCE</scope>
</reference>
<keyword evidence="3" id="KW-0687">Ribonucleoprotein</keyword>
<dbReference type="PANTHER" id="PTHR12271:SF40">
    <property type="entry name" value="POLY(A) RNA POLYMERASE GLD2"/>
    <property type="match status" value="1"/>
</dbReference>
<evidence type="ECO:0000256" key="4">
    <source>
        <dbReference type="SAM" id="MobiDB-lite"/>
    </source>
</evidence>
<sequence length="1433" mass="160582">MWIHAVRAHLWLLLASLPTVATVGTAAIHNNKYNKNNWRDPKNNNKYNKNNNNINNKINNNNNEQQQSQSQLSPNSGSSSSLVEKAGSCWSIGFTFETCCAPEHGPEGNPECWDEVYTYESCCAGSGDPTQDGCEGGYFTRFRRFVAEYYASENVRPALLSVWMRIMANFEARFMLCPAAALQAALLQLEERAAYDSSEQMANRFAGYALRLQHGFEKRLLTPDLVRSWPLEHGLQRARDVLNSRATARISRLSGRPMPSVSLILSYCREKLDWMNVSFSRSVLPFVDLVLVAKCPGADALGAVPFRRLWRSVEVVAVEDLPLRADECSAYLGYLEEFYHRLPEHMVFVHADMPEHIGLERPNIADDTLRALVSGTSISFAHLGNNRVTMSWNPHVMSPLWQGLFVSSVAPLAGEVSTYCCSHFVVSRERVQLRPRSFYADALDFVTSAKSYFYLPGPRRPALQKRNAAHDMDGRLVCQNMMFVWHVIFGERLDLPHRMLDASLPLFLKIRNIRTAYFQDNEECALQDGEAAAIYTREVQASAESHCPSPIAGLGREEAASSWDATLVAVKAFSKSASTAVSRWISRIDAQKGRDFALMSSTWHPHLGPTSRKWLDWATRWIFDPTKDAGITDREELRKLSARSRWGDHTVTVPLASHCLSCCMLGLGRLRVAVVRNPYNRLLSAYRSMHGDLPRGQSPEDDGEKARAEKDTYTQRAQFMAGNYTAQQDFAHFLAFAAVADFKQAHRGEGHEVLQIDFKVNGWMASVKVSRAELHSLEVHAGPLHEELQGAHDLSDFHLVHLERLEQDLADLRLRLCLEIQFCGVLPPFLQENARSKVPRRSAGLTSKAARLALVAQRSAIEANIVDALTGSDHPIVHFRVYLSAADRLIDSALPVLPPAGCGKMKLTVFIVVGMLTTANIGRVSEFVNQKWQLGTKQERLSTFRDADNDECIFNEINFRDSLTCTPEEKIWFTLHLPWADRHKLSHNSVSNGNGHPNDETYAVFPSKFHYDSVNANSINAAVKLGLGKPLPMEMFSSRVTLLRSRGEDVACLNKCVDGAGPFQVVGDQCQDQDATSDHDELSNKHKVTAKRRLGLQRFGARVSHAVNETAVENKKNRVVIFAHGQEQSKAQLSFPIFSSYSKLAKKIKQNRPLPQWFRMKTDTKIRYNKFRRHWRRGKIDKALQCLKCSTWGCHSLVRFGLAINGHVSSLELAKSALRRWEAIPQVGGPGEGDDFHFAVRWEAKLHDIADSFLPSVAEHLQVAQCLKDLQVVLRANLERPASWRVAAFGSSVNGCGTRGGDIDVVAYEDLAVGCKASDARSILQKLKPLLNKGRLFSVRVAVMGARVPILKLRYAGDRDVDLSVNNTFPLPNTRLLGAYADLDPRVRKLGILVKLWSKHWGVCGAADGSLSSYAFQNMVIYFLQARYVEQAN</sequence>
<dbReference type="SUPFAM" id="SSF48662">
    <property type="entry name" value="Ribosomal protein L39e"/>
    <property type="match status" value="1"/>
</dbReference>
<feature type="compositionally biased region" description="Low complexity" evidence="4">
    <location>
        <begin position="44"/>
        <end position="79"/>
    </location>
</feature>
<accession>A0A813HC41</accession>
<gene>
    <name evidence="7" type="ORF">PGLA1383_LOCUS51186</name>
</gene>
<dbReference type="Gene3D" id="3.30.460.10">
    <property type="entry name" value="Beta Polymerase, domain 2"/>
    <property type="match status" value="1"/>
</dbReference>
<evidence type="ECO:0000259" key="6">
    <source>
        <dbReference type="Pfam" id="PF22600"/>
    </source>
</evidence>
<dbReference type="SUPFAM" id="SSF81301">
    <property type="entry name" value="Nucleotidyltransferase"/>
    <property type="match status" value="1"/>
</dbReference>
<dbReference type="Pfam" id="PF00832">
    <property type="entry name" value="Ribosomal_L39"/>
    <property type="match status" value="1"/>
</dbReference>
<dbReference type="InterPro" id="IPR021838">
    <property type="entry name" value="DUF3431"/>
</dbReference>
<dbReference type="GO" id="GO:0031123">
    <property type="term" value="P:RNA 3'-end processing"/>
    <property type="evidence" value="ECO:0007669"/>
    <property type="project" value="TreeGrafter"/>
</dbReference>
<evidence type="ECO:0000313" key="7">
    <source>
        <dbReference type="EMBL" id="CAE8635597.1"/>
    </source>
</evidence>
<dbReference type="SUPFAM" id="SSF81631">
    <property type="entry name" value="PAP/OAS1 substrate-binding domain"/>
    <property type="match status" value="1"/>
</dbReference>
<name>A0A813HC41_POLGL</name>
<proteinExistence type="inferred from homology"/>
<dbReference type="Gene3D" id="1.10.1620.10">
    <property type="entry name" value="Ribosomal protein L39e"/>
    <property type="match status" value="1"/>
</dbReference>
<evidence type="ECO:0000256" key="2">
    <source>
        <dbReference type="ARBA" id="ARBA00022980"/>
    </source>
</evidence>
<protein>
    <recommendedName>
        <fullName evidence="6">Poly(A) RNA polymerase mitochondrial-like central palm domain-containing protein</fullName>
    </recommendedName>
</protein>
<dbReference type="InterPro" id="IPR023626">
    <property type="entry name" value="Ribosomal_eL39_dom_sf"/>
</dbReference>
<evidence type="ECO:0000256" key="1">
    <source>
        <dbReference type="ARBA" id="ARBA00009339"/>
    </source>
</evidence>
<dbReference type="InterPro" id="IPR054708">
    <property type="entry name" value="MTPAP-like_central"/>
</dbReference>
<dbReference type="Pfam" id="PF22600">
    <property type="entry name" value="MTPAP-like_central"/>
    <property type="match status" value="1"/>
</dbReference>
<dbReference type="GO" id="GO:1990904">
    <property type="term" value="C:ribonucleoprotein complex"/>
    <property type="evidence" value="ECO:0007669"/>
    <property type="project" value="UniProtKB-KW"/>
</dbReference>
<dbReference type="GO" id="GO:0005840">
    <property type="term" value="C:ribosome"/>
    <property type="evidence" value="ECO:0007669"/>
    <property type="project" value="UniProtKB-KW"/>
</dbReference>
<dbReference type="GO" id="GO:0006412">
    <property type="term" value="P:translation"/>
    <property type="evidence" value="ECO:0007669"/>
    <property type="project" value="InterPro"/>
</dbReference>
<feature type="region of interest" description="Disordered" evidence="4">
    <location>
        <begin position="690"/>
        <end position="710"/>
    </location>
</feature>
<evidence type="ECO:0000313" key="8">
    <source>
        <dbReference type="Proteomes" id="UP000654075"/>
    </source>
</evidence>
<dbReference type="InterPro" id="IPR020083">
    <property type="entry name" value="Ribosomal_eL39_CS"/>
</dbReference>
<comment type="caution">
    <text evidence="7">The sequence shown here is derived from an EMBL/GenBank/DDBJ whole genome shotgun (WGS) entry which is preliminary data.</text>
</comment>
<feature type="chain" id="PRO_5032332035" description="Poly(A) RNA polymerase mitochondrial-like central palm domain-containing protein" evidence="5">
    <location>
        <begin position="22"/>
        <end position="1433"/>
    </location>
</feature>
<keyword evidence="2" id="KW-0689">Ribosomal protein</keyword>
<feature type="domain" description="Poly(A) RNA polymerase mitochondrial-like central palm" evidence="6">
    <location>
        <begin position="1245"/>
        <end position="1381"/>
    </location>
</feature>
<dbReference type="CDD" id="cd05402">
    <property type="entry name" value="NT_PAP_TUTase"/>
    <property type="match status" value="1"/>
</dbReference>